<evidence type="ECO:0000313" key="1">
    <source>
        <dbReference type="EMBL" id="MCI0127868.1"/>
    </source>
</evidence>
<dbReference type="AlphaFoldDB" id="A0AA41QNS2"/>
<reference evidence="1" key="1">
    <citation type="submission" date="2022-03" db="EMBL/GenBank/DDBJ databases">
        <title>The complete genome sequence of a Methyloterrigena soli.</title>
        <authorList>
            <person name="Zi Z."/>
        </authorList>
    </citation>
    <scope>NUCLEOTIDE SEQUENCE</scope>
    <source>
        <strain evidence="1">M48</strain>
    </source>
</reference>
<protein>
    <submittedName>
        <fullName evidence="1">Uncharacterized protein</fullName>
    </submittedName>
</protein>
<dbReference type="EMBL" id="JALAZD010000001">
    <property type="protein sequence ID" value="MCI0127868.1"/>
    <property type="molecule type" value="Genomic_DNA"/>
</dbReference>
<sequence>MLGVVGTNGDSGLVTLNSGAAQDNGVVNVGLGSSSSSPNNIASVGVGGGSSPLATANVTSGGNSGLLSVNANVGGLATVGVGIGGGGTGGGTGGGNGGTGGGTGGGGGGLGGGGLALNGGGGGGGAAGFAVTGPGCTNANGAQVLQLVAGSKYSNRMVNGWSQATNIEVVPLKVCASARSSLAAAAASNQTFGLMQQAVAGDPLISTSLNRAKSNAGRVLGVNQAGKTVTVYVY</sequence>
<proteinExistence type="predicted"/>
<keyword evidence="2" id="KW-1185">Reference proteome</keyword>
<gene>
    <name evidence="1" type="ORF">ML536_13650</name>
</gene>
<name>A0AA41QNS2_9HYPH</name>
<organism evidence="1 2">
    <name type="scientific">Paradevosia shaoguanensis</name>
    <dbReference type="NCBI Taxonomy" id="1335043"/>
    <lineage>
        <taxon>Bacteria</taxon>
        <taxon>Pseudomonadati</taxon>
        <taxon>Pseudomonadota</taxon>
        <taxon>Alphaproteobacteria</taxon>
        <taxon>Hyphomicrobiales</taxon>
        <taxon>Devosiaceae</taxon>
        <taxon>Paradevosia</taxon>
    </lineage>
</organism>
<comment type="caution">
    <text evidence="1">The sequence shown here is derived from an EMBL/GenBank/DDBJ whole genome shotgun (WGS) entry which is preliminary data.</text>
</comment>
<accession>A0AA41QNS2</accession>
<dbReference type="Proteomes" id="UP001156140">
    <property type="component" value="Unassembled WGS sequence"/>
</dbReference>
<evidence type="ECO:0000313" key="2">
    <source>
        <dbReference type="Proteomes" id="UP001156140"/>
    </source>
</evidence>